<dbReference type="GO" id="GO:0005829">
    <property type="term" value="C:cytosol"/>
    <property type="evidence" value="ECO:0007669"/>
    <property type="project" value="TreeGrafter"/>
</dbReference>
<sequence length="146" mass="15859">MQISQRDEALLALLADNARTPVADLARRLGLSRTTVQARIERLERTNIISGYTVRLGEQVERHLVKAHVLITVRPKQAARTIAELTDMAEVRMLHSVSGEVDLIAIVAAGSVAALDAVLDRIGELDGVERTQTSVILATKVDRSSA</sequence>
<dbReference type="PROSITE" id="PS50956">
    <property type="entry name" value="HTH_ASNC_2"/>
    <property type="match status" value="1"/>
</dbReference>
<proteinExistence type="predicted"/>
<dbReference type="Gene3D" id="3.30.70.920">
    <property type="match status" value="1"/>
</dbReference>
<keyword evidence="2" id="KW-0238">DNA-binding</keyword>
<gene>
    <name evidence="5" type="ORF">LA66_03570</name>
</gene>
<evidence type="ECO:0000259" key="4">
    <source>
        <dbReference type="PROSITE" id="PS50956"/>
    </source>
</evidence>
<dbReference type="Pfam" id="PF01037">
    <property type="entry name" value="AsnC_trans_reg"/>
    <property type="match status" value="1"/>
</dbReference>
<dbReference type="Gene3D" id="1.10.10.10">
    <property type="entry name" value="Winged helix-like DNA-binding domain superfamily/Winged helix DNA-binding domain"/>
    <property type="match status" value="1"/>
</dbReference>
<name>A0A0B1Q8M8_9HYPH</name>
<feature type="domain" description="HTH asnC-type" evidence="4">
    <location>
        <begin position="3"/>
        <end position="69"/>
    </location>
</feature>
<evidence type="ECO:0000313" key="5">
    <source>
        <dbReference type="EMBL" id="KHJ55731.1"/>
    </source>
</evidence>
<dbReference type="InterPro" id="IPR019887">
    <property type="entry name" value="Tscrpt_reg_AsnC/Lrp_C"/>
</dbReference>
<dbReference type="GO" id="GO:0043565">
    <property type="term" value="F:sequence-specific DNA binding"/>
    <property type="evidence" value="ECO:0007669"/>
    <property type="project" value="InterPro"/>
</dbReference>
<dbReference type="InterPro" id="IPR000485">
    <property type="entry name" value="AsnC-type_HTH_dom"/>
</dbReference>
<dbReference type="STRING" id="370622.LA66_03570"/>
<accession>A0A0B1Q8M8</accession>
<dbReference type="Pfam" id="PF13404">
    <property type="entry name" value="HTH_AsnC-type"/>
    <property type="match status" value="1"/>
</dbReference>
<dbReference type="InterPro" id="IPR036390">
    <property type="entry name" value="WH_DNA-bd_sf"/>
</dbReference>
<dbReference type="Proteomes" id="UP000030826">
    <property type="component" value="Unassembled WGS sequence"/>
</dbReference>
<keyword evidence="3" id="KW-0804">Transcription</keyword>
<evidence type="ECO:0000313" key="6">
    <source>
        <dbReference type="Proteomes" id="UP000030826"/>
    </source>
</evidence>
<dbReference type="InterPro" id="IPR011008">
    <property type="entry name" value="Dimeric_a/b-barrel"/>
</dbReference>
<comment type="caution">
    <text evidence="5">The sequence shown here is derived from an EMBL/GenBank/DDBJ whole genome shotgun (WGS) entry which is preliminary data.</text>
</comment>
<dbReference type="SMART" id="SM00344">
    <property type="entry name" value="HTH_ASNC"/>
    <property type="match status" value="1"/>
</dbReference>
<dbReference type="GO" id="GO:0043200">
    <property type="term" value="P:response to amino acid"/>
    <property type="evidence" value="ECO:0007669"/>
    <property type="project" value="TreeGrafter"/>
</dbReference>
<keyword evidence="1" id="KW-0805">Transcription regulation</keyword>
<evidence type="ECO:0000256" key="2">
    <source>
        <dbReference type="ARBA" id="ARBA00023125"/>
    </source>
</evidence>
<protein>
    <submittedName>
        <fullName evidence="5">AsnC family transcriptional regulator</fullName>
    </submittedName>
</protein>
<dbReference type="PANTHER" id="PTHR30154:SF53">
    <property type="entry name" value="HTH-TYPE TRANSCRIPTIONAL REGULATOR LRPC"/>
    <property type="match status" value="1"/>
</dbReference>
<reference evidence="5 6" key="1">
    <citation type="submission" date="2014-09" db="EMBL/GenBank/DDBJ databases">
        <title>Isolation and characterization of Aurantimonas altamirensis ON-56566 from clinical sample following a dog bite.</title>
        <authorList>
            <person name="Eshaghi A."/>
            <person name="Li A."/>
            <person name="Shahinas D."/>
            <person name="Bahn P."/>
            <person name="Kus J.V."/>
            <person name="Patel S.N."/>
        </authorList>
    </citation>
    <scope>NUCLEOTIDE SEQUENCE [LARGE SCALE GENOMIC DNA]</scope>
    <source>
        <strain evidence="5 6">ON-56566</strain>
    </source>
</reference>
<dbReference type="PANTHER" id="PTHR30154">
    <property type="entry name" value="LEUCINE-RESPONSIVE REGULATORY PROTEIN"/>
    <property type="match status" value="1"/>
</dbReference>
<dbReference type="SUPFAM" id="SSF54909">
    <property type="entry name" value="Dimeric alpha+beta barrel"/>
    <property type="match status" value="1"/>
</dbReference>
<dbReference type="RefSeq" id="WP_039188771.1">
    <property type="nucleotide sequence ID" value="NZ_JRFJ01000001.1"/>
</dbReference>
<dbReference type="InterPro" id="IPR019888">
    <property type="entry name" value="Tscrpt_reg_AsnC-like"/>
</dbReference>
<dbReference type="AlphaFoldDB" id="A0A0B1Q8M8"/>
<evidence type="ECO:0000256" key="3">
    <source>
        <dbReference type="ARBA" id="ARBA00023163"/>
    </source>
</evidence>
<organism evidence="5 6">
    <name type="scientific">Aureimonas altamirensis</name>
    <dbReference type="NCBI Taxonomy" id="370622"/>
    <lineage>
        <taxon>Bacteria</taxon>
        <taxon>Pseudomonadati</taxon>
        <taxon>Pseudomonadota</taxon>
        <taxon>Alphaproteobacteria</taxon>
        <taxon>Hyphomicrobiales</taxon>
        <taxon>Aurantimonadaceae</taxon>
        <taxon>Aureimonas</taxon>
    </lineage>
</organism>
<dbReference type="InterPro" id="IPR036388">
    <property type="entry name" value="WH-like_DNA-bd_sf"/>
</dbReference>
<dbReference type="PRINTS" id="PR00033">
    <property type="entry name" value="HTHASNC"/>
</dbReference>
<dbReference type="EMBL" id="JRFJ01000001">
    <property type="protein sequence ID" value="KHJ55731.1"/>
    <property type="molecule type" value="Genomic_DNA"/>
</dbReference>
<evidence type="ECO:0000256" key="1">
    <source>
        <dbReference type="ARBA" id="ARBA00023015"/>
    </source>
</evidence>
<dbReference type="SUPFAM" id="SSF46785">
    <property type="entry name" value="Winged helix' DNA-binding domain"/>
    <property type="match status" value="1"/>
</dbReference>
<dbReference type="OrthoDB" id="9809462at2"/>